<feature type="transmembrane region" description="Helical" evidence="6">
    <location>
        <begin position="323"/>
        <end position="343"/>
    </location>
</feature>
<dbReference type="PANTHER" id="PTHR23502:SF24">
    <property type="entry name" value="TRANSPORTER, PUTATIVE-RELATED"/>
    <property type="match status" value="1"/>
</dbReference>
<feature type="transmembrane region" description="Helical" evidence="6">
    <location>
        <begin position="287"/>
        <end position="311"/>
    </location>
</feature>
<feature type="transmembrane region" description="Helical" evidence="6">
    <location>
        <begin position="182"/>
        <end position="200"/>
    </location>
</feature>
<evidence type="ECO:0000256" key="3">
    <source>
        <dbReference type="ARBA" id="ARBA00022989"/>
    </source>
</evidence>
<sequence>MEHQAPDRVDPADLEKDLDSKRSLKSIPDADSPSRDTRVLLSEEQALRRAIELPNDTEPIYLTYAFDDKENPRNFPKWKKWWITCFASMLNVLTCLCAGGYSSGQEDLEAEFSVSAELTVPETRHSIILEKKTARLRKRLHAEGLAAAENIRDANDDEKKGLHTLFAITLTRPFRFLFTEPITFAAAAYNGFIYGIVYLFNEAFPLVFGPTGHGFNTGQWGASFTGLCIGSIVAALLHPVQERYYLRRCARNDGKGVPEARMHLARFGTFLLPLSLFWFAWTSFPSVHWAVPIVASAFFGAGIYIIILAILNYVVDSYQTYSASALAGVILVRNLVGAGFPLFGKQMYEYLGLEWASSLLAFLSLLMVPIPFVFFYRGEAIRLRSPWAREHFAQDEDKPH</sequence>
<feature type="transmembrane region" description="Helical" evidence="6">
    <location>
        <begin position="220"/>
        <end position="238"/>
    </location>
</feature>
<dbReference type="SUPFAM" id="SSF103473">
    <property type="entry name" value="MFS general substrate transporter"/>
    <property type="match status" value="1"/>
</dbReference>
<dbReference type="KEGG" id="npa:UCRNP2_9227"/>
<comment type="subcellular location">
    <subcellularLocation>
        <location evidence="1">Membrane</location>
        <topology evidence="1">Multi-pass membrane protein</topology>
    </subcellularLocation>
</comment>
<name>R1GDR8_BOTPV</name>
<dbReference type="OMA" id="YARISIY"/>
<feature type="region of interest" description="Disordered" evidence="5">
    <location>
        <begin position="1"/>
        <end position="38"/>
    </location>
</feature>
<feature type="transmembrane region" description="Helical" evidence="6">
    <location>
        <begin position="264"/>
        <end position="281"/>
    </location>
</feature>
<evidence type="ECO:0000313" key="8">
    <source>
        <dbReference type="Proteomes" id="UP000013521"/>
    </source>
</evidence>
<keyword evidence="2 6" id="KW-0812">Transmembrane</keyword>
<protein>
    <submittedName>
        <fullName evidence="7">Putative mfs multidrug transporter protein</fullName>
    </submittedName>
</protein>
<dbReference type="GO" id="GO:0005886">
    <property type="term" value="C:plasma membrane"/>
    <property type="evidence" value="ECO:0007669"/>
    <property type="project" value="TreeGrafter"/>
</dbReference>
<dbReference type="Proteomes" id="UP000013521">
    <property type="component" value="Unassembled WGS sequence"/>
</dbReference>
<organism evidence="7 8">
    <name type="scientific">Botryosphaeria parva (strain UCR-NP2)</name>
    <name type="common">Grapevine canker fungus</name>
    <name type="synonym">Neofusicoccum parvum</name>
    <dbReference type="NCBI Taxonomy" id="1287680"/>
    <lineage>
        <taxon>Eukaryota</taxon>
        <taxon>Fungi</taxon>
        <taxon>Dikarya</taxon>
        <taxon>Ascomycota</taxon>
        <taxon>Pezizomycotina</taxon>
        <taxon>Dothideomycetes</taxon>
        <taxon>Dothideomycetes incertae sedis</taxon>
        <taxon>Botryosphaeriales</taxon>
        <taxon>Botryosphaeriaceae</taxon>
        <taxon>Neofusicoccum</taxon>
    </lineage>
</organism>
<dbReference type="PANTHER" id="PTHR23502">
    <property type="entry name" value="MAJOR FACILITATOR SUPERFAMILY"/>
    <property type="match status" value="1"/>
</dbReference>
<dbReference type="OrthoDB" id="3936150at2759"/>
<evidence type="ECO:0000256" key="6">
    <source>
        <dbReference type="SAM" id="Phobius"/>
    </source>
</evidence>
<dbReference type="HOGENOM" id="CLU_008455_11_5_1"/>
<feature type="transmembrane region" description="Helical" evidence="6">
    <location>
        <begin position="355"/>
        <end position="376"/>
    </location>
</feature>
<keyword evidence="3 6" id="KW-1133">Transmembrane helix</keyword>
<evidence type="ECO:0000256" key="1">
    <source>
        <dbReference type="ARBA" id="ARBA00004141"/>
    </source>
</evidence>
<evidence type="ECO:0000256" key="2">
    <source>
        <dbReference type="ARBA" id="ARBA00022692"/>
    </source>
</evidence>
<dbReference type="EMBL" id="KB916766">
    <property type="protein sequence ID" value="EOD44054.1"/>
    <property type="molecule type" value="Genomic_DNA"/>
</dbReference>
<dbReference type="InterPro" id="IPR036259">
    <property type="entry name" value="MFS_trans_sf"/>
</dbReference>
<accession>R1GDR8</accession>
<evidence type="ECO:0000313" key="7">
    <source>
        <dbReference type="EMBL" id="EOD44054.1"/>
    </source>
</evidence>
<feature type="compositionally biased region" description="Basic and acidic residues" evidence="5">
    <location>
        <begin position="1"/>
        <end position="22"/>
    </location>
</feature>
<dbReference type="AlphaFoldDB" id="R1GDR8"/>
<keyword evidence="4 6" id="KW-0472">Membrane</keyword>
<evidence type="ECO:0000256" key="4">
    <source>
        <dbReference type="ARBA" id="ARBA00023136"/>
    </source>
</evidence>
<dbReference type="Gene3D" id="1.20.1250.20">
    <property type="entry name" value="MFS general substrate transporter like domains"/>
    <property type="match status" value="1"/>
</dbReference>
<dbReference type="GO" id="GO:0022857">
    <property type="term" value="F:transmembrane transporter activity"/>
    <property type="evidence" value="ECO:0007669"/>
    <property type="project" value="TreeGrafter"/>
</dbReference>
<dbReference type="eggNOG" id="KOG0255">
    <property type="taxonomic scope" value="Eukaryota"/>
</dbReference>
<gene>
    <name evidence="7" type="ORF">UCRNP2_9227</name>
</gene>
<reference evidence="8" key="1">
    <citation type="journal article" date="2013" name="Genome Announc.">
        <title>Draft genome sequence of Neofusicoccum parvum isolate UCR-NP2, a fungal vascular pathogen associated with grapevine cankers.</title>
        <authorList>
            <person name="Blanco-Ulate B."/>
            <person name="Rolshausen P."/>
            <person name="Cantu D."/>
        </authorList>
    </citation>
    <scope>NUCLEOTIDE SEQUENCE [LARGE SCALE GENOMIC DNA]</scope>
    <source>
        <strain evidence="8">UCR-NP2</strain>
    </source>
</reference>
<proteinExistence type="predicted"/>
<evidence type="ECO:0000256" key="5">
    <source>
        <dbReference type="SAM" id="MobiDB-lite"/>
    </source>
</evidence>